<evidence type="ECO:0008006" key="3">
    <source>
        <dbReference type="Google" id="ProtNLM"/>
    </source>
</evidence>
<protein>
    <recommendedName>
        <fullName evidence="3">Flagellar assembly protein H</fullName>
    </recommendedName>
</protein>
<proteinExistence type="predicted"/>
<comment type="caution">
    <text evidence="1">The sequence shown here is derived from an EMBL/GenBank/DDBJ whole genome shotgun (WGS) entry which is preliminary data.</text>
</comment>
<gene>
    <name evidence="1" type="ORF">LG943_21885</name>
</gene>
<evidence type="ECO:0000313" key="1">
    <source>
        <dbReference type="EMBL" id="MDA0566944.1"/>
    </source>
</evidence>
<reference evidence="1" key="1">
    <citation type="submission" date="2021-10" db="EMBL/GenBank/DDBJ databases">
        <title>Streptomonospora sp. nov., isolated from mangrove soil.</title>
        <authorList>
            <person name="Chen X."/>
            <person name="Ge X."/>
            <person name="Liu W."/>
        </authorList>
    </citation>
    <scope>NUCLEOTIDE SEQUENCE</scope>
    <source>
        <strain evidence="1">S1-112</strain>
    </source>
</reference>
<name>A0A9X3NND4_9ACTN</name>
<evidence type="ECO:0000313" key="2">
    <source>
        <dbReference type="Proteomes" id="UP001140076"/>
    </source>
</evidence>
<accession>A0A9X3NND4</accession>
<dbReference type="Proteomes" id="UP001140076">
    <property type="component" value="Unassembled WGS sequence"/>
</dbReference>
<keyword evidence="2" id="KW-1185">Reference proteome</keyword>
<organism evidence="1 2">
    <name type="scientific">Streptomonospora mangrovi</name>
    <dbReference type="NCBI Taxonomy" id="2883123"/>
    <lineage>
        <taxon>Bacteria</taxon>
        <taxon>Bacillati</taxon>
        <taxon>Actinomycetota</taxon>
        <taxon>Actinomycetes</taxon>
        <taxon>Streptosporangiales</taxon>
        <taxon>Nocardiopsidaceae</taxon>
        <taxon>Streptomonospora</taxon>
    </lineage>
</organism>
<sequence length="96" mass="11059">MKTMEYEWQSDFAKKYVGIGREEGREEGLEEGREKGLEEGRVQAQSRAVLEVLRARGIEVSERQREVVLSCEDLDRLRVWLVRAATAEDATDVFGR</sequence>
<dbReference type="EMBL" id="JAJAQC010000045">
    <property type="protein sequence ID" value="MDA0566944.1"/>
    <property type="molecule type" value="Genomic_DNA"/>
</dbReference>
<dbReference type="AlphaFoldDB" id="A0A9X3NND4"/>